<dbReference type="PANTHER" id="PTHR43737">
    <property type="entry name" value="BLL7424 PROTEIN"/>
    <property type="match status" value="1"/>
</dbReference>
<dbReference type="Proteomes" id="UP000198893">
    <property type="component" value="Unassembled WGS sequence"/>
</dbReference>
<proteinExistence type="predicted"/>
<dbReference type="PANTHER" id="PTHR43737:SF1">
    <property type="entry name" value="DUF1501 DOMAIN-CONTAINING PROTEIN"/>
    <property type="match status" value="1"/>
</dbReference>
<sequence length="411" mass="43609">MGNGLTRRQVLWRAGALGCSAAASPLLTPLSFASAPWDNRLVAIILRGGMDGLDICRPVGDSEFAGLRPGLSEGGVPLDGFFELHPDLADLEPLWQAQELAFVHATSTPYRDKRSHFDGQDLLEAGTAALGSSVGRDGWLNRMLAEVPGAVAETAYAIGREEMLLMAGAAPVSGWWPDLDITLSAQGLRLLEATLRDDPAMAEAMAQAVLLADSDGSGVIADSDAPGAAMTAMTGDMQAATSGKPGQAHLRIAEFTARKLREETRVAAFSLSGWDSHSNQAQSLRRPLRQLSQVLNGLRDGLGPNVWGKTTVIAMTEFGRTARINGTGGTDHGTGGTMILAGGALRGGRVLGHWPGLAEGDLHARRDLMPTSDVRSWTAWILRESFGLSQERLEREVFPGLDMGSAQGILR</sequence>
<reference evidence="1 2" key="1">
    <citation type="submission" date="2016-10" db="EMBL/GenBank/DDBJ databases">
        <authorList>
            <person name="de Groot N.N."/>
        </authorList>
    </citation>
    <scope>NUCLEOTIDE SEQUENCE [LARGE SCALE GENOMIC DNA]</scope>
    <source>
        <strain evidence="1 2">DSM 27842</strain>
    </source>
</reference>
<organism evidence="1 2">
    <name type="scientific">Salinihabitans flavidus</name>
    <dbReference type="NCBI Taxonomy" id="569882"/>
    <lineage>
        <taxon>Bacteria</taxon>
        <taxon>Pseudomonadati</taxon>
        <taxon>Pseudomonadota</taxon>
        <taxon>Alphaproteobacteria</taxon>
        <taxon>Rhodobacterales</taxon>
        <taxon>Roseobacteraceae</taxon>
        <taxon>Salinihabitans</taxon>
    </lineage>
</organism>
<dbReference type="InterPro" id="IPR010869">
    <property type="entry name" value="DUF1501"/>
</dbReference>
<dbReference type="STRING" id="569882.SAMN04490248_10713"/>
<keyword evidence="2" id="KW-1185">Reference proteome</keyword>
<accession>A0A1H8QRB9</accession>
<dbReference type="InterPro" id="IPR006311">
    <property type="entry name" value="TAT_signal"/>
</dbReference>
<gene>
    <name evidence="1" type="ORF">SAMN04490248_10713</name>
</gene>
<dbReference type="Pfam" id="PF07394">
    <property type="entry name" value="DUF1501"/>
    <property type="match status" value="1"/>
</dbReference>
<name>A0A1H8QRB9_9RHOB</name>
<dbReference type="PROSITE" id="PS51318">
    <property type="entry name" value="TAT"/>
    <property type="match status" value="1"/>
</dbReference>
<protein>
    <submittedName>
        <fullName evidence="1">Uncharacterized conserved protein, DUF1501 family</fullName>
    </submittedName>
</protein>
<evidence type="ECO:0000313" key="2">
    <source>
        <dbReference type="Proteomes" id="UP000198893"/>
    </source>
</evidence>
<evidence type="ECO:0000313" key="1">
    <source>
        <dbReference type="EMBL" id="SEO56722.1"/>
    </source>
</evidence>
<dbReference type="EMBL" id="FODS01000007">
    <property type="protein sequence ID" value="SEO56722.1"/>
    <property type="molecule type" value="Genomic_DNA"/>
</dbReference>
<dbReference type="AlphaFoldDB" id="A0A1H8QRB9"/>